<feature type="chain" id="PRO_5031289539" evidence="3">
    <location>
        <begin position="24"/>
        <end position="465"/>
    </location>
</feature>
<sequence length="465" mass="49397">MWLNRILVITAVTLAVPAAPASAVPDLDTGAVERLVTGFAARSGYPGVAVAITKGDRVLHTAGYGDVTDRTLMPIASLSKSFTALAVMRLVEAGRLTLDTPIREHLPGLPERITVRHLLHQTSGITDRTLREKSLPQPSSPAGAAERAKAATPASEPGSDYSYTNTNYHLLARLVEVVTGERFGDHLTRNVFTPLDMTDTINIDQTPRDLPNQVKTGHVYAVGVSMRAVEPTRFVGGSDGVITTARDMGRWLAAQHGTRVLSATGMAAMRTPSGPDHSYAMGWNTDDDGTIKHDGIWFTYTASALIRPSGYGVAVLGDSGFSLATGGTPALARDLARLLEGGDPGTPAPTRLITDLVLLALTTGTVLLGIRRLRGAATWPDRRLPLLRLVPRALPVALFVSLPYILGAGVGGGRDITFLQVVYVVPMLVLWSAAAAGMNAATIVARGAAVFRRRRVARAEENVKA</sequence>
<reference evidence="5 6" key="1">
    <citation type="submission" date="2020-08" db="EMBL/GenBank/DDBJ databases">
        <title>Genomic Encyclopedia of Type Strains, Phase III (KMG-III): the genomes of soil and plant-associated and newly described type strains.</title>
        <authorList>
            <person name="Whitman W."/>
        </authorList>
    </citation>
    <scope>NUCLEOTIDE SEQUENCE [LARGE SCALE GENOMIC DNA]</scope>
    <source>
        <strain evidence="5 6">CECT 3287</strain>
    </source>
</reference>
<feature type="signal peptide" evidence="3">
    <location>
        <begin position="1"/>
        <end position="23"/>
    </location>
</feature>
<accession>A0A7W5FJW7</accession>
<feature type="domain" description="Beta-lactamase-related" evidence="4">
    <location>
        <begin position="32"/>
        <end position="316"/>
    </location>
</feature>
<keyword evidence="3" id="KW-0732">Signal</keyword>
<dbReference type="InterPro" id="IPR012338">
    <property type="entry name" value="Beta-lactam/transpept-like"/>
</dbReference>
<dbReference type="InterPro" id="IPR001466">
    <property type="entry name" value="Beta-lactam-related"/>
</dbReference>
<dbReference type="EMBL" id="JACHXF010000034">
    <property type="protein sequence ID" value="MBB3101169.1"/>
    <property type="molecule type" value="Genomic_DNA"/>
</dbReference>
<dbReference type="AlphaFoldDB" id="A0A7W5FJW7"/>
<gene>
    <name evidence="5" type="ORF">FHR83_008897</name>
</gene>
<keyword evidence="6" id="KW-1185">Reference proteome</keyword>
<keyword evidence="2" id="KW-0472">Membrane</keyword>
<feature type="transmembrane region" description="Helical" evidence="2">
    <location>
        <begin position="423"/>
        <end position="445"/>
    </location>
</feature>
<dbReference type="SUPFAM" id="SSF56601">
    <property type="entry name" value="beta-lactamase/transpeptidase-like"/>
    <property type="match status" value="1"/>
</dbReference>
<dbReference type="PANTHER" id="PTHR46825">
    <property type="entry name" value="D-ALANYL-D-ALANINE-CARBOXYPEPTIDASE/ENDOPEPTIDASE AMPH"/>
    <property type="match status" value="1"/>
</dbReference>
<dbReference type="RefSeq" id="WP_183227494.1">
    <property type="nucleotide sequence ID" value="NZ_BMPW01000039.1"/>
</dbReference>
<feature type="transmembrane region" description="Helical" evidence="2">
    <location>
        <begin position="352"/>
        <end position="370"/>
    </location>
</feature>
<keyword evidence="2" id="KW-0812">Transmembrane</keyword>
<dbReference type="InterPro" id="IPR050491">
    <property type="entry name" value="AmpC-like"/>
</dbReference>
<evidence type="ECO:0000256" key="2">
    <source>
        <dbReference type="SAM" id="Phobius"/>
    </source>
</evidence>
<evidence type="ECO:0000256" key="1">
    <source>
        <dbReference type="SAM" id="MobiDB-lite"/>
    </source>
</evidence>
<dbReference type="PANTHER" id="PTHR46825:SF9">
    <property type="entry name" value="BETA-LACTAMASE-RELATED DOMAIN-CONTAINING PROTEIN"/>
    <property type="match status" value="1"/>
</dbReference>
<proteinExistence type="predicted"/>
<feature type="region of interest" description="Disordered" evidence="1">
    <location>
        <begin position="125"/>
        <end position="162"/>
    </location>
</feature>
<evidence type="ECO:0000256" key="3">
    <source>
        <dbReference type="SAM" id="SignalP"/>
    </source>
</evidence>
<comment type="caution">
    <text evidence="5">The sequence shown here is derived from an EMBL/GenBank/DDBJ whole genome shotgun (WGS) entry which is preliminary data.</text>
</comment>
<evidence type="ECO:0000313" key="6">
    <source>
        <dbReference type="Proteomes" id="UP000590749"/>
    </source>
</evidence>
<dbReference type="Gene3D" id="3.40.710.10">
    <property type="entry name" value="DD-peptidase/beta-lactamase superfamily"/>
    <property type="match status" value="1"/>
</dbReference>
<evidence type="ECO:0000313" key="5">
    <source>
        <dbReference type="EMBL" id="MBB3101169.1"/>
    </source>
</evidence>
<name>A0A7W5FJW7_9ACTN</name>
<keyword evidence="2" id="KW-1133">Transmembrane helix</keyword>
<evidence type="ECO:0000259" key="4">
    <source>
        <dbReference type="Pfam" id="PF00144"/>
    </source>
</evidence>
<feature type="transmembrane region" description="Helical" evidence="2">
    <location>
        <begin position="390"/>
        <end position="411"/>
    </location>
</feature>
<organism evidence="5 6">
    <name type="scientific">Actinoplanes campanulatus</name>
    <dbReference type="NCBI Taxonomy" id="113559"/>
    <lineage>
        <taxon>Bacteria</taxon>
        <taxon>Bacillati</taxon>
        <taxon>Actinomycetota</taxon>
        <taxon>Actinomycetes</taxon>
        <taxon>Micromonosporales</taxon>
        <taxon>Micromonosporaceae</taxon>
        <taxon>Actinoplanes</taxon>
    </lineage>
</organism>
<dbReference type="Pfam" id="PF00144">
    <property type="entry name" value="Beta-lactamase"/>
    <property type="match status" value="1"/>
</dbReference>
<dbReference type="Proteomes" id="UP000590749">
    <property type="component" value="Unassembled WGS sequence"/>
</dbReference>
<protein>
    <submittedName>
        <fullName evidence="5">CubicO group peptidase (Beta-lactamase class C family)</fullName>
    </submittedName>
</protein>